<dbReference type="Gene3D" id="3.50.50.60">
    <property type="entry name" value="FAD/NAD(P)-binding domain"/>
    <property type="match status" value="1"/>
</dbReference>
<proteinExistence type="predicted"/>
<dbReference type="PANTHER" id="PTHR40254:SF1">
    <property type="entry name" value="BLR0577 PROTEIN"/>
    <property type="match status" value="1"/>
</dbReference>
<comment type="caution">
    <text evidence="3">The sequence shown here is derived from an EMBL/GenBank/DDBJ whole genome shotgun (WGS) entry which is preliminary data.</text>
</comment>
<evidence type="ECO:0000313" key="3">
    <source>
        <dbReference type="EMBL" id="TWF81629.1"/>
    </source>
</evidence>
<gene>
    <name evidence="3" type="ORF">FHX44_117574</name>
</gene>
<sequence length="509" mass="53118">MRGRPPRANPSNEGVIPGENTRDGGMGGRPGDAESLGMDIGIIGGGAAAVGLLDALAREAETPGAVTVFEPSPHLWRGRPYAPDLDSVLVNAPPVIMSIREGDFEHYASWLGAGDDAYVDPGIGRPLVPRARYGEYLEHTAEKAIADLRERGWQADVVPAPVVGAAHAAGRLALRTGDGREHVVGQVALCVGGGTPHDHYRLDGAPGFVGDPYPLARTLDDVPPDSDVAVIGSGLTAVDVVVSLAARGHTGRISLLSRTGMLPHVWQRPTAHRPQHLTVERVGALARDGEIALDHLAGLLREEMSDAGEDLDALIADLRAARTEDPVARLRRQIAAITAPEIGRRVLQTAAHTVGPFAWRLLPERDRDRLRAQARTAISVASPMIPTNAVRLLQLFDAGQLELLAGVRDITRDDGRFAVETAHGGRHADVVVNAVNPSPHAVPASAAGLADDLVGMGVAARHPSGGLLPADPRMHLVGDLAGGGPFITSSIPGLAVQGAAAARAVLAGP</sequence>
<name>A0A561T3E2_9PSEU</name>
<dbReference type="Pfam" id="PF13454">
    <property type="entry name" value="NAD_binding_9"/>
    <property type="match status" value="1"/>
</dbReference>
<feature type="domain" description="FAD-dependent urate hydroxylase HpyO/Asp monooxygenase CreE-like FAD/NAD(P)-binding" evidence="2">
    <location>
        <begin position="42"/>
        <end position="192"/>
    </location>
</feature>
<dbReference type="InterPro" id="IPR052189">
    <property type="entry name" value="L-asp_N-monooxygenase_NS-form"/>
</dbReference>
<dbReference type="EMBL" id="VIWU01000001">
    <property type="protein sequence ID" value="TWF81629.1"/>
    <property type="molecule type" value="Genomic_DNA"/>
</dbReference>
<accession>A0A561T3E2</accession>
<evidence type="ECO:0000259" key="2">
    <source>
        <dbReference type="Pfam" id="PF13454"/>
    </source>
</evidence>
<evidence type="ECO:0000313" key="4">
    <source>
        <dbReference type="Proteomes" id="UP000321261"/>
    </source>
</evidence>
<dbReference type="InterPro" id="IPR036188">
    <property type="entry name" value="FAD/NAD-bd_sf"/>
</dbReference>
<evidence type="ECO:0000256" key="1">
    <source>
        <dbReference type="SAM" id="MobiDB-lite"/>
    </source>
</evidence>
<feature type="region of interest" description="Disordered" evidence="1">
    <location>
        <begin position="1"/>
        <end position="33"/>
    </location>
</feature>
<dbReference type="PANTHER" id="PTHR40254">
    <property type="entry name" value="BLR0577 PROTEIN"/>
    <property type="match status" value="1"/>
</dbReference>
<keyword evidence="4" id="KW-1185">Reference proteome</keyword>
<dbReference type="SUPFAM" id="SSF51905">
    <property type="entry name" value="FAD/NAD(P)-binding domain"/>
    <property type="match status" value="1"/>
</dbReference>
<protein>
    <submittedName>
        <fullName evidence="3">Putative NAD(P)/FAD-binding protein YdhS</fullName>
    </submittedName>
</protein>
<dbReference type="InterPro" id="IPR038732">
    <property type="entry name" value="HpyO/CreE_NAD-binding"/>
</dbReference>
<organism evidence="3 4">
    <name type="scientific">Pseudonocardia hierapolitana</name>
    <dbReference type="NCBI Taxonomy" id="1128676"/>
    <lineage>
        <taxon>Bacteria</taxon>
        <taxon>Bacillati</taxon>
        <taxon>Actinomycetota</taxon>
        <taxon>Actinomycetes</taxon>
        <taxon>Pseudonocardiales</taxon>
        <taxon>Pseudonocardiaceae</taxon>
        <taxon>Pseudonocardia</taxon>
    </lineage>
</organism>
<dbReference type="Proteomes" id="UP000321261">
    <property type="component" value="Unassembled WGS sequence"/>
</dbReference>
<dbReference type="AlphaFoldDB" id="A0A561T3E2"/>
<reference evidence="3 4" key="1">
    <citation type="submission" date="2019-06" db="EMBL/GenBank/DDBJ databases">
        <title>Sequencing the genomes of 1000 actinobacteria strains.</title>
        <authorList>
            <person name="Klenk H.-P."/>
        </authorList>
    </citation>
    <scope>NUCLEOTIDE SEQUENCE [LARGE SCALE GENOMIC DNA]</scope>
    <source>
        <strain evidence="3 4">DSM 45671</strain>
    </source>
</reference>